<gene>
    <name evidence="1" type="primary">tc1a</name>
    <name evidence="1" type="ORF">TNCV_3940681</name>
</gene>
<name>A0A8X7BA42_TRICX</name>
<organism evidence="1 2">
    <name type="scientific">Trichonephila clavipes</name>
    <name type="common">Golden silk orbweaver</name>
    <name type="synonym">Nephila clavipes</name>
    <dbReference type="NCBI Taxonomy" id="2585209"/>
    <lineage>
        <taxon>Eukaryota</taxon>
        <taxon>Metazoa</taxon>
        <taxon>Ecdysozoa</taxon>
        <taxon>Arthropoda</taxon>
        <taxon>Chelicerata</taxon>
        <taxon>Arachnida</taxon>
        <taxon>Araneae</taxon>
        <taxon>Araneomorphae</taxon>
        <taxon>Entelegynae</taxon>
        <taxon>Araneoidea</taxon>
        <taxon>Nephilidae</taxon>
        <taxon>Trichonephila</taxon>
    </lineage>
</organism>
<reference evidence="1" key="1">
    <citation type="submission" date="2020-08" db="EMBL/GenBank/DDBJ databases">
        <title>Multicomponent nature underlies the extraordinary mechanical properties of spider dragline silk.</title>
        <authorList>
            <person name="Kono N."/>
            <person name="Nakamura H."/>
            <person name="Mori M."/>
            <person name="Yoshida Y."/>
            <person name="Ohtoshi R."/>
            <person name="Malay A.D."/>
            <person name="Moran D.A.P."/>
            <person name="Tomita M."/>
            <person name="Numata K."/>
            <person name="Arakawa K."/>
        </authorList>
    </citation>
    <scope>NUCLEOTIDE SEQUENCE</scope>
</reference>
<dbReference type="Proteomes" id="UP000887159">
    <property type="component" value="Unassembled WGS sequence"/>
</dbReference>
<proteinExistence type="predicted"/>
<dbReference type="EMBL" id="BMAU01021363">
    <property type="protein sequence ID" value="GFY23372.1"/>
    <property type="molecule type" value="Genomic_DNA"/>
</dbReference>
<evidence type="ECO:0000313" key="2">
    <source>
        <dbReference type="Proteomes" id="UP000887159"/>
    </source>
</evidence>
<dbReference type="InterPro" id="IPR052338">
    <property type="entry name" value="Transposase_5"/>
</dbReference>
<comment type="caution">
    <text evidence="1">The sequence shown here is derived from an EMBL/GenBank/DDBJ whole genome shotgun (WGS) entry which is preliminary data.</text>
</comment>
<keyword evidence="2" id="KW-1185">Reference proteome</keyword>
<evidence type="ECO:0000313" key="1">
    <source>
        <dbReference type="EMBL" id="GFY23372.1"/>
    </source>
</evidence>
<dbReference type="Gene3D" id="3.30.420.10">
    <property type="entry name" value="Ribonuclease H-like superfamily/Ribonuclease H"/>
    <property type="match status" value="1"/>
</dbReference>
<dbReference type="InterPro" id="IPR036397">
    <property type="entry name" value="RNaseH_sf"/>
</dbReference>
<accession>A0A8X7BA42</accession>
<protein>
    <submittedName>
        <fullName evidence="1">Transposable element Tc1 transposase</fullName>
    </submittedName>
</protein>
<dbReference type="PANTHER" id="PTHR23022">
    <property type="entry name" value="TRANSPOSABLE ELEMENT-RELATED"/>
    <property type="match status" value="1"/>
</dbReference>
<dbReference type="AlphaFoldDB" id="A0A8X7BA42"/>
<sequence>MHFAIGKLFLEENRQVFLVPGKSATAVAEWYRYRIVACLVTSSSPVPLKTHRIFGKQIVLNPNGFKGKRDYSPEERKIIIKLRNEGKTLREIGKIVVRKKPHILAVNRQKHLDFANEHVNKPLQFWEKVLFSDESKFCIFGIKRRKLVWQKQGTALEKKSLVPTVTQGGGDVMVWGCMGANGVGRLNFIDSTLNHINILKENLKQSAQDLYPGDDFCFQQDNNPKHTANDVEL</sequence>
<dbReference type="PANTHER" id="PTHR23022:SF135">
    <property type="entry name" value="SI:DKEY-77F5.3"/>
    <property type="match status" value="1"/>
</dbReference>
<dbReference type="GO" id="GO:0003676">
    <property type="term" value="F:nucleic acid binding"/>
    <property type="evidence" value="ECO:0007669"/>
    <property type="project" value="InterPro"/>
</dbReference>